<keyword evidence="7" id="KW-1185">Reference proteome</keyword>
<dbReference type="InterPro" id="IPR011009">
    <property type="entry name" value="Kinase-like_dom_sf"/>
</dbReference>
<protein>
    <recommendedName>
        <fullName evidence="5">Protein kinase domain-containing protein</fullName>
    </recommendedName>
</protein>
<evidence type="ECO:0000256" key="4">
    <source>
        <dbReference type="ARBA" id="ARBA00022840"/>
    </source>
</evidence>
<gene>
    <name evidence="6" type="ORF">NQ317_017183</name>
</gene>
<dbReference type="PANTHER" id="PTHR11042:SF91">
    <property type="entry name" value="EUKARYOTIC TRANSLATION INITIATION FACTOR 2-ALPHA KINASE"/>
    <property type="match status" value="1"/>
</dbReference>
<evidence type="ECO:0000256" key="2">
    <source>
        <dbReference type="ARBA" id="ARBA00022741"/>
    </source>
</evidence>
<feature type="domain" description="Protein kinase" evidence="5">
    <location>
        <begin position="1"/>
        <end position="87"/>
    </location>
</feature>
<keyword evidence="2" id="KW-0547">Nucleotide-binding</keyword>
<dbReference type="SUPFAM" id="SSF56112">
    <property type="entry name" value="Protein kinase-like (PK-like)"/>
    <property type="match status" value="1"/>
</dbReference>
<name>A0ABQ9ITQ9_9CUCU</name>
<reference evidence="6" key="1">
    <citation type="journal article" date="2023" name="Insect Mol. Biol.">
        <title>Genome sequencing provides insights into the evolution of gene families encoding plant cell wall-degrading enzymes in longhorned beetles.</title>
        <authorList>
            <person name="Shin N.R."/>
            <person name="Okamura Y."/>
            <person name="Kirsch R."/>
            <person name="Pauchet Y."/>
        </authorList>
    </citation>
    <scope>NUCLEOTIDE SEQUENCE</scope>
    <source>
        <strain evidence="6">MMC_N1</strain>
    </source>
</reference>
<dbReference type="Proteomes" id="UP001162164">
    <property type="component" value="Unassembled WGS sequence"/>
</dbReference>
<keyword evidence="3" id="KW-0418">Kinase</keyword>
<organism evidence="6 7">
    <name type="scientific">Molorchus minor</name>
    <dbReference type="NCBI Taxonomy" id="1323400"/>
    <lineage>
        <taxon>Eukaryota</taxon>
        <taxon>Metazoa</taxon>
        <taxon>Ecdysozoa</taxon>
        <taxon>Arthropoda</taxon>
        <taxon>Hexapoda</taxon>
        <taxon>Insecta</taxon>
        <taxon>Pterygota</taxon>
        <taxon>Neoptera</taxon>
        <taxon>Endopterygota</taxon>
        <taxon>Coleoptera</taxon>
        <taxon>Polyphaga</taxon>
        <taxon>Cucujiformia</taxon>
        <taxon>Chrysomeloidea</taxon>
        <taxon>Cerambycidae</taxon>
        <taxon>Lamiinae</taxon>
        <taxon>Monochamini</taxon>
        <taxon>Molorchus</taxon>
    </lineage>
</organism>
<dbReference type="PROSITE" id="PS50011">
    <property type="entry name" value="PROTEIN_KINASE_DOM"/>
    <property type="match status" value="1"/>
</dbReference>
<dbReference type="PANTHER" id="PTHR11042">
    <property type="entry name" value="EUKARYOTIC TRANSLATION INITIATION FACTOR 2-ALPHA KINASE EIF2-ALPHA KINASE -RELATED"/>
    <property type="match status" value="1"/>
</dbReference>
<dbReference type="Gene3D" id="1.10.510.10">
    <property type="entry name" value="Transferase(Phosphotransferase) domain 1"/>
    <property type="match status" value="1"/>
</dbReference>
<dbReference type="InterPro" id="IPR050339">
    <property type="entry name" value="CC_SR_Kinase"/>
</dbReference>
<evidence type="ECO:0000313" key="7">
    <source>
        <dbReference type="Proteomes" id="UP001162164"/>
    </source>
</evidence>
<comment type="caution">
    <text evidence="6">The sequence shown here is derived from an EMBL/GenBank/DDBJ whole genome shotgun (WGS) entry which is preliminary data.</text>
</comment>
<evidence type="ECO:0000259" key="5">
    <source>
        <dbReference type="PROSITE" id="PS50011"/>
    </source>
</evidence>
<accession>A0ABQ9ITQ9</accession>
<dbReference type="InterPro" id="IPR000719">
    <property type="entry name" value="Prot_kinase_dom"/>
</dbReference>
<proteinExistence type="predicted"/>
<keyword evidence="1" id="KW-0808">Transferase</keyword>
<evidence type="ECO:0000256" key="1">
    <source>
        <dbReference type="ARBA" id="ARBA00022679"/>
    </source>
</evidence>
<sequence>MTYSTQLYMSPEQFKSRIYDYKVDIYSLGLIFFELLVPFTTDMERFKILTDIKENKYPKNFPHKFPDEFKNFEMANGQIAWLSGEPV</sequence>
<dbReference type="EMBL" id="JAPWTJ010002598">
    <property type="protein sequence ID" value="KAJ8965482.1"/>
    <property type="molecule type" value="Genomic_DNA"/>
</dbReference>
<evidence type="ECO:0000313" key="6">
    <source>
        <dbReference type="EMBL" id="KAJ8965482.1"/>
    </source>
</evidence>
<keyword evidence="4" id="KW-0067">ATP-binding</keyword>
<evidence type="ECO:0000256" key="3">
    <source>
        <dbReference type="ARBA" id="ARBA00022777"/>
    </source>
</evidence>